<keyword evidence="2" id="KW-1185">Reference proteome</keyword>
<evidence type="ECO:0000313" key="1">
    <source>
        <dbReference type="EMBL" id="KAF4758807.1"/>
    </source>
</evidence>
<feature type="non-terminal residue" evidence="1">
    <location>
        <position position="115"/>
    </location>
</feature>
<proteinExistence type="predicted"/>
<dbReference type="EMBL" id="JABANO010000957">
    <property type="protein sequence ID" value="KAF4758807.1"/>
    <property type="molecule type" value="Genomic_DNA"/>
</dbReference>
<comment type="caution">
    <text evidence="1">The sequence shown here is derived from an EMBL/GenBank/DDBJ whole genome shotgun (WGS) entry which is preliminary data.</text>
</comment>
<reference evidence="1 2" key="1">
    <citation type="submission" date="2020-04" db="EMBL/GenBank/DDBJ databases">
        <title>Perkinsus olseni comparative genomics.</title>
        <authorList>
            <person name="Bogema D.R."/>
        </authorList>
    </citation>
    <scope>NUCLEOTIDE SEQUENCE [LARGE SCALE GENOMIC DNA]</scope>
    <source>
        <strain evidence="1 2">ATCC PRA-207</strain>
    </source>
</reference>
<dbReference type="Proteomes" id="UP000553632">
    <property type="component" value="Unassembled WGS sequence"/>
</dbReference>
<accession>A0A7J6UNP0</accession>
<organism evidence="1 2">
    <name type="scientific">Perkinsus olseni</name>
    <name type="common">Perkinsus atlanticus</name>
    <dbReference type="NCBI Taxonomy" id="32597"/>
    <lineage>
        <taxon>Eukaryota</taxon>
        <taxon>Sar</taxon>
        <taxon>Alveolata</taxon>
        <taxon>Perkinsozoa</taxon>
        <taxon>Perkinsea</taxon>
        <taxon>Perkinsida</taxon>
        <taxon>Perkinsidae</taxon>
        <taxon>Perkinsus</taxon>
    </lineage>
</organism>
<evidence type="ECO:0000313" key="2">
    <source>
        <dbReference type="Proteomes" id="UP000553632"/>
    </source>
</evidence>
<protein>
    <submittedName>
        <fullName evidence="1">Vacuolar protein sorting-associated protein ist1</fullName>
    </submittedName>
</protein>
<sequence length="115" mass="12752">PLTGENPPMGKSNTPWDQTWVVFPKPDQDNLDSALEISEARVGVYGDRWVVDLASRTVSPRYWKMAPSEVVRALWHVDGTTEDTGRKIIRANGQLPSPLHHCFSTGHSIDSASLV</sequence>
<dbReference type="AlphaFoldDB" id="A0A7J6UNP0"/>
<name>A0A7J6UNP0_PEROL</name>
<gene>
    <name evidence="1" type="primary">IST1_5</name>
    <name evidence="1" type="ORF">FOZ63_017167</name>
</gene>